<sequence>MYAASAWAPANAKLGVRKQVGVVQRGFAQKLCKAYRIVSLNASIVLAGILPLDIRIQKSKVLYETKRGVVLPVLADKEVERRVAYVHKPHPTEHIIIGAVAVRIFTDRSKIDGKVGASLSVWDNDGETTNRRLKLSSYCTVYQAELCALCKATEEILASPNDSFGIYSDSRSALQTVVNWSSTHHLAVTARRNIIQSMAVGKGVSMFWVKAHAEVRENDRADALWRKPLLSS</sequence>
<keyword evidence="2" id="KW-1185">Reference proteome</keyword>
<accession>A0ACC1D647</accession>
<protein>
    <submittedName>
        <fullName evidence="1">Uncharacterized protein</fullName>
    </submittedName>
</protein>
<gene>
    <name evidence="1" type="ORF">K1T71_005096</name>
</gene>
<reference evidence="1 2" key="1">
    <citation type="journal article" date="2021" name="Front. Genet.">
        <title>Chromosome-Level Genome Assembly Reveals Significant Gene Expansion in the Toll and IMD Signaling Pathways of Dendrolimus kikuchii.</title>
        <authorList>
            <person name="Zhou J."/>
            <person name="Wu P."/>
            <person name="Xiong Z."/>
            <person name="Liu N."/>
            <person name="Zhao N."/>
            <person name="Ji M."/>
            <person name="Qiu Y."/>
            <person name="Yang B."/>
        </authorList>
    </citation>
    <scope>NUCLEOTIDE SEQUENCE [LARGE SCALE GENOMIC DNA]</scope>
    <source>
        <strain evidence="1">Ann1</strain>
    </source>
</reference>
<evidence type="ECO:0000313" key="1">
    <source>
        <dbReference type="EMBL" id="KAJ0179384.1"/>
    </source>
</evidence>
<proteinExistence type="predicted"/>
<dbReference type="EMBL" id="CM034394">
    <property type="protein sequence ID" value="KAJ0179384.1"/>
    <property type="molecule type" value="Genomic_DNA"/>
</dbReference>
<evidence type="ECO:0000313" key="2">
    <source>
        <dbReference type="Proteomes" id="UP000824533"/>
    </source>
</evidence>
<comment type="caution">
    <text evidence="1">The sequence shown here is derived from an EMBL/GenBank/DDBJ whole genome shotgun (WGS) entry which is preliminary data.</text>
</comment>
<dbReference type="Proteomes" id="UP000824533">
    <property type="component" value="Linkage Group LG08"/>
</dbReference>
<name>A0ACC1D647_9NEOP</name>
<organism evidence="1 2">
    <name type="scientific">Dendrolimus kikuchii</name>
    <dbReference type="NCBI Taxonomy" id="765133"/>
    <lineage>
        <taxon>Eukaryota</taxon>
        <taxon>Metazoa</taxon>
        <taxon>Ecdysozoa</taxon>
        <taxon>Arthropoda</taxon>
        <taxon>Hexapoda</taxon>
        <taxon>Insecta</taxon>
        <taxon>Pterygota</taxon>
        <taxon>Neoptera</taxon>
        <taxon>Endopterygota</taxon>
        <taxon>Lepidoptera</taxon>
        <taxon>Glossata</taxon>
        <taxon>Ditrysia</taxon>
        <taxon>Bombycoidea</taxon>
        <taxon>Lasiocampidae</taxon>
        <taxon>Dendrolimus</taxon>
    </lineage>
</organism>